<dbReference type="RefSeq" id="WP_045801714.1">
    <property type="nucleotide sequence ID" value="NZ_CP011071.1"/>
</dbReference>
<name>A0A0D5YT17_9FLAO</name>
<protein>
    <submittedName>
        <fullName evidence="1">Uncharacterized protein</fullName>
    </submittedName>
</protein>
<evidence type="ECO:0000313" key="2">
    <source>
        <dbReference type="Proteomes" id="UP000032726"/>
    </source>
</evidence>
<dbReference type="HOGENOM" id="CLU_2035429_0_0_10"/>
<reference evidence="1 2" key="1">
    <citation type="submission" date="2015-03" db="EMBL/GenBank/DDBJ databases">
        <title>Complete genome sequence of Muricauda lutaonensis CC-HSB-11T, isolated from a coastal hot spring.</title>
        <authorList>
            <person name="Kim K.M."/>
        </authorList>
    </citation>
    <scope>NUCLEOTIDE SEQUENCE [LARGE SCALE GENOMIC DNA]</scope>
    <source>
        <strain evidence="1 2">CC-HSB-11</strain>
    </source>
</reference>
<gene>
    <name evidence="1" type="ORF">VC82_1383</name>
</gene>
<dbReference type="Proteomes" id="UP000032726">
    <property type="component" value="Chromosome"/>
</dbReference>
<dbReference type="STRING" id="516051.VC82_1383"/>
<keyword evidence="2" id="KW-1185">Reference proteome</keyword>
<dbReference type="AlphaFoldDB" id="A0A0D5YT17"/>
<organism evidence="1 2">
    <name type="scientific">Flagellimonas lutaonensis</name>
    <dbReference type="NCBI Taxonomy" id="516051"/>
    <lineage>
        <taxon>Bacteria</taxon>
        <taxon>Pseudomonadati</taxon>
        <taxon>Bacteroidota</taxon>
        <taxon>Flavobacteriia</taxon>
        <taxon>Flavobacteriales</taxon>
        <taxon>Flavobacteriaceae</taxon>
        <taxon>Flagellimonas</taxon>
    </lineage>
</organism>
<proteinExistence type="predicted"/>
<evidence type="ECO:0000313" key="1">
    <source>
        <dbReference type="EMBL" id="AKA35008.1"/>
    </source>
</evidence>
<dbReference type="EMBL" id="CP011071">
    <property type="protein sequence ID" value="AKA35008.1"/>
    <property type="molecule type" value="Genomic_DNA"/>
</dbReference>
<accession>A0A0D5YT17</accession>
<sequence length="121" mass="13979">MNTLAIFEPRLKAVLEAFEEALIASDLSYSLDKLRRYGFSGDQEISLAVKRALQICATLGLDTRKHFRYIYKVDLAERCVYREWRASKFGFYLVLCNGNPKNPFVGALQMEMLKEFISNLE</sequence>
<dbReference type="KEGG" id="mlt:VC82_1383"/>